<dbReference type="PANTHER" id="PTHR10314">
    <property type="entry name" value="CYSTATHIONINE BETA-SYNTHASE"/>
    <property type="match status" value="1"/>
</dbReference>
<dbReference type="STRING" id="1122152.GCA_000425905_01287"/>
<sequence>MENFLNIGNTSVKNINKLHNDVFIKMENENPTGSIKDRSVWYMVKDILESSKTENKSVHFVIASSGNAGISLAYLCKILNHKCTIFVSKDIEDPKYRILKKLEAQVIKCSGETSTLPGGWVYESLKFYNELGPINKHYIDQFDNELNIEAHYASTAPEIFSYFKKQSKPLDYIFLGIGSGGTAVGIQKYIDEHNYPTKVIICDPIGGIIYDSYYGHDAEYIDHNIEAISDSFIPNNVDNLNQFYEVIRMSDSIVHDGRTQLLKDAQVLSGDVASFVYASMIEYIKSHNLKDKTMLLLNTEEGFR</sequence>
<keyword evidence="2" id="KW-0663">Pyridoxal phosphate</keyword>
<proteinExistence type="predicted"/>
<dbReference type="InterPro" id="IPR050214">
    <property type="entry name" value="Cys_Synth/Cystath_Beta-Synth"/>
</dbReference>
<dbReference type="AlphaFoldDB" id="A0A0R1S3K3"/>
<accession>A0A0R1S3K3</accession>
<keyword evidence="5" id="KW-1185">Reference proteome</keyword>
<dbReference type="InterPro" id="IPR036052">
    <property type="entry name" value="TrpB-like_PALP_sf"/>
</dbReference>
<dbReference type="InterPro" id="IPR001926">
    <property type="entry name" value="TrpB-like_PALP"/>
</dbReference>
<feature type="domain" description="Tryptophan synthase beta chain-like PALP" evidence="3">
    <location>
        <begin position="6"/>
        <end position="299"/>
    </location>
</feature>
<dbReference type="SUPFAM" id="SSF53686">
    <property type="entry name" value="Tryptophan synthase beta subunit-like PLP-dependent enzymes"/>
    <property type="match status" value="1"/>
</dbReference>
<dbReference type="OrthoDB" id="9808024at2"/>
<evidence type="ECO:0000256" key="2">
    <source>
        <dbReference type="ARBA" id="ARBA00022898"/>
    </source>
</evidence>
<protein>
    <recommendedName>
        <fullName evidence="3">Tryptophan synthase beta chain-like PALP domain-containing protein</fullName>
    </recommendedName>
</protein>
<dbReference type="RefSeq" id="WP_027825234.1">
    <property type="nucleotide sequence ID" value="NZ_AUEI01000012.1"/>
</dbReference>
<dbReference type="Gene3D" id="3.40.50.1100">
    <property type="match status" value="2"/>
</dbReference>
<name>A0A0R1S3K3_9LACO</name>
<dbReference type="GO" id="GO:1901605">
    <property type="term" value="P:alpha-amino acid metabolic process"/>
    <property type="evidence" value="ECO:0007669"/>
    <property type="project" value="UniProtKB-ARBA"/>
</dbReference>
<evidence type="ECO:0000313" key="5">
    <source>
        <dbReference type="Proteomes" id="UP000051931"/>
    </source>
</evidence>
<comment type="cofactor">
    <cofactor evidence="1">
        <name>pyridoxal 5'-phosphate</name>
        <dbReference type="ChEBI" id="CHEBI:597326"/>
    </cofactor>
</comment>
<dbReference type="eggNOG" id="COG0031">
    <property type="taxonomic scope" value="Bacteria"/>
</dbReference>
<dbReference type="Pfam" id="PF00291">
    <property type="entry name" value="PALP"/>
    <property type="match status" value="1"/>
</dbReference>
<dbReference type="Proteomes" id="UP000051931">
    <property type="component" value="Unassembled WGS sequence"/>
</dbReference>
<evidence type="ECO:0000256" key="1">
    <source>
        <dbReference type="ARBA" id="ARBA00001933"/>
    </source>
</evidence>
<comment type="caution">
    <text evidence="4">The sequence shown here is derived from an EMBL/GenBank/DDBJ whole genome shotgun (WGS) entry which is preliminary data.</text>
</comment>
<gene>
    <name evidence="4" type="ORF">FC23_GL000363</name>
</gene>
<organism evidence="4 5">
    <name type="scientific">Lactobacillus psittaci DSM 15354</name>
    <dbReference type="NCBI Taxonomy" id="1122152"/>
    <lineage>
        <taxon>Bacteria</taxon>
        <taxon>Bacillati</taxon>
        <taxon>Bacillota</taxon>
        <taxon>Bacilli</taxon>
        <taxon>Lactobacillales</taxon>
        <taxon>Lactobacillaceae</taxon>
        <taxon>Lactobacillus</taxon>
    </lineage>
</organism>
<reference evidence="4 5" key="1">
    <citation type="journal article" date="2015" name="Genome Announc.">
        <title>Expanding the biotechnology potential of lactobacilli through comparative genomics of 213 strains and associated genera.</title>
        <authorList>
            <person name="Sun Z."/>
            <person name="Harris H.M."/>
            <person name="McCann A."/>
            <person name="Guo C."/>
            <person name="Argimon S."/>
            <person name="Zhang W."/>
            <person name="Yang X."/>
            <person name="Jeffery I.B."/>
            <person name="Cooney J.C."/>
            <person name="Kagawa T.F."/>
            <person name="Liu W."/>
            <person name="Song Y."/>
            <person name="Salvetti E."/>
            <person name="Wrobel A."/>
            <person name="Rasinkangas P."/>
            <person name="Parkhill J."/>
            <person name="Rea M.C."/>
            <person name="O'Sullivan O."/>
            <person name="Ritari J."/>
            <person name="Douillard F.P."/>
            <person name="Paul Ross R."/>
            <person name="Yang R."/>
            <person name="Briner A.E."/>
            <person name="Felis G.E."/>
            <person name="de Vos W.M."/>
            <person name="Barrangou R."/>
            <person name="Klaenhammer T.R."/>
            <person name="Caufield P.W."/>
            <person name="Cui Y."/>
            <person name="Zhang H."/>
            <person name="O'Toole P.W."/>
        </authorList>
    </citation>
    <scope>NUCLEOTIDE SEQUENCE [LARGE SCALE GENOMIC DNA]</scope>
    <source>
        <strain evidence="4 5">DSM 15354</strain>
    </source>
</reference>
<evidence type="ECO:0000313" key="4">
    <source>
        <dbReference type="EMBL" id="KRL62164.1"/>
    </source>
</evidence>
<dbReference type="EMBL" id="AZFB01000012">
    <property type="protein sequence ID" value="KRL62164.1"/>
    <property type="molecule type" value="Genomic_DNA"/>
</dbReference>
<dbReference type="PATRIC" id="fig|1122152.4.peg.369"/>
<evidence type="ECO:0000259" key="3">
    <source>
        <dbReference type="Pfam" id="PF00291"/>
    </source>
</evidence>